<dbReference type="InterPro" id="IPR002401">
    <property type="entry name" value="Cyt_P450_E_grp-I"/>
</dbReference>
<evidence type="ECO:0000256" key="7">
    <source>
        <dbReference type="ARBA" id="ARBA00022723"/>
    </source>
</evidence>
<dbReference type="InterPro" id="IPR036396">
    <property type="entry name" value="Cyt_P450_sf"/>
</dbReference>
<dbReference type="PRINTS" id="PR00463">
    <property type="entry name" value="EP450I"/>
</dbReference>
<keyword evidence="6 14" id="KW-0349">Heme</keyword>
<dbReference type="Pfam" id="PF00067">
    <property type="entry name" value="p450"/>
    <property type="match status" value="1"/>
</dbReference>
<dbReference type="GO" id="GO:0005506">
    <property type="term" value="F:iron ion binding"/>
    <property type="evidence" value="ECO:0007669"/>
    <property type="project" value="InterPro"/>
</dbReference>
<comment type="function">
    <text evidence="2">May be involved in the metabolism of insect hormones and in the breakdown of synthetic insecticides.</text>
</comment>
<feature type="binding site" description="axial binding residue" evidence="14">
    <location>
        <position position="431"/>
    </location>
    <ligand>
        <name>heme</name>
        <dbReference type="ChEBI" id="CHEBI:30413"/>
    </ligand>
    <ligandPart>
        <name>Fe</name>
        <dbReference type="ChEBI" id="CHEBI:18248"/>
    </ligandPart>
</feature>
<evidence type="ECO:0008006" key="17">
    <source>
        <dbReference type="Google" id="ProtNLM"/>
    </source>
</evidence>
<dbReference type="GO" id="GO:0006082">
    <property type="term" value="P:organic acid metabolic process"/>
    <property type="evidence" value="ECO:0007669"/>
    <property type="project" value="TreeGrafter"/>
</dbReference>
<evidence type="ECO:0000256" key="2">
    <source>
        <dbReference type="ARBA" id="ARBA00003690"/>
    </source>
</evidence>
<sequence length="483" mass="55253">MLAVLVALLASLAIYLYWKNRNLPPGPWGLPILGYLTWLDPLNPYVTLTKLSKKYGSVYSLSLGNVFTVVLTDPKILKSLFAKDSTTGRAPLYLTHGIMRGYGLICAEGDLWKEHRKFTHNCLRQFGATKIGPQRKKMEALILEHCFDLTNYLKKIDGKTAVDILPGLRHSLGSAVNQLVFGKSWERDDETWLWLQHLQEEGPKYLGVAGPLNFLPFFRFLPKYKKIIDFILTGITNTHKEYSKIIKEQSIQQVDDSNIIQAFLTEKRKKPPLVAEKLYNDTQLHFLLGDLFGASLDTTLTTLRWYFLYLSKYPSIQSEIREELEAVLEGRSPTMDDLDALPLTEASILECMRIRPVVPVGIPHGALEDIEVLGYKIPKGSMIVPLQWAMHMDETVWKRPDQFDPRRFINEDGKIEKPEHFVPFQVGKRMCVGHELATMFVFLFAVTLLQNFSFTIADKNVDLWGECGITLTPKHHKFLLKEL</sequence>
<evidence type="ECO:0000256" key="9">
    <source>
        <dbReference type="ARBA" id="ARBA00022848"/>
    </source>
</evidence>
<dbReference type="GO" id="GO:0006805">
    <property type="term" value="P:xenobiotic metabolic process"/>
    <property type="evidence" value="ECO:0007669"/>
    <property type="project" value="TreeGrafter"/>
</dbReference>
<evidence type="ECO:0000256" key="6">
    <source>
        <dbReference type="ARBA" id="ARBA00022617"/>
    </source>
</evidence>
<keyword evidence="13" id="KW-0472">Membrane</keyword>
<dbReference type="SUPFAM" id="SSF48264">
    <property type="entry name" value="Cytochrome P450"/>
    <property type="match status" value="1"/>
</dbReference>
<gene>
    <name evidence="15" type="ORF">PHYEVI_LOCUS9883</name>
</gene>
<accession>A0A9N9TUC8</accession>
<dbReference type="GO" id="GO:0008395">
    <property type="term" value="F:steroid hydroxylase activity"/>
    <property type="evidence" value="ECO:0007669"/>
    <property type="project" value="TreeGrafter"/>
</dbReference>
<dbReference type="GO" id="GO:0020037">
    <property type="term" value="F:heme binding"/>
    <property type="evidence" value="ECO:0007669"/>
    <property type="project" value="InterPro"/>
</dbReference>
<name>A0A9N9TUC8_PHYSR</name>
<dbReference type="Gene3D" id="1.10.630.10">
    <property type="entry name" value="Cytochrome P450"/>
    <property type="match status" value="1"/>
</dbReference>
<dbReference type="PANTHER" id="PTHR24300">
    <property type="entry name" value="CYTOCHROME P450 508A4-RELATED"/>
    <property type="match status" value="1"/>
</dbReference>
<dbReference type="FunFam" id="1.10.630.10:FF:000238">
    <property type="entry name" value="Cytochrome P450 2A6"/>
    <property type="match status" value="1"/>
</dbReference>
<organism evidence="15 16">
    <name type="scientific">Phyllotreta striolata</name>
    <name type="common">Striped flea beetle</name>
    <name type="synonym">Crioceris striolata</name>
    <dbReference type="NCBI Taxonomy" id="444603"/>
    <lineage>
        <taxon>Eukaryota</taxon>
        <taxon>Metazoa</taxon>
        <taxon>Ecdysozoa</taxon>
        <taxon>Arthropoda</taxon>
        <taxon>Hexapoda</taxon>
        <taxon>Insecta</taxon>
        <taxon>Pterygota</taxon>
        <taxon>Neoptera</taxon>
        <taxon>Endopterygota</taxon>
        <taxon>Coleoptera</taxon>
        <taxon>Polyphaga</taxon>
        <taxon>Cucujiformia</taxon>
        <taxon>Chrysomeloidea</taxon>
        <taxon>Chrysomelidae</taxon>
        <taxon>Galerucinae</taxon>
        <taxon>Alticini</taxon>
        <taxon>Phyllotreta</taxon>
    </lineage>
</organism>
<evidence type="ECO:0000256" key="14">
    <source>
        <dbReference type="PIRSR" id="PIRSR602401-1"/>
    </source>
</evidence>
<dbReference type="InterPro" id="IPR001128">
    <property type="entry name" value="Cyt_P450"/>
</dbReference>
<dbReference type="GO" id="GO:0005789">
    <property type="term" value="C:endoplasmic reticulum membrane"/>
    <property type="evidence" value="ECO:0007669"/>
    <property type="project" value="UniProtKB-SubCell"/>
</dbReference>
<protein>
    <recommendedName>
        <fullName evidence="17">Cytochrome P450 monooxygenase</fullName>
    </recommendedName>
</protein>
<dbReference type="PANTHER" id="PTHR24300:SF403">
    <property type="entry name" value="CYTOCHROME P450 306A1"/>
    <property type="match status" value="1"/>
</dbReference>
<dbReference type="PRINTS" id="PR00385">
    <property type="entry name" value="P450"/>
</dbReference>
<dbReference type="InterPro" id="IPR050182">
    <property type="entry name" value="Cytochrome_P450_fam2"/>
</dbReference>
<dbReference type="EMBL" id="OU900100">
    <property type="protein sequence ID" value="CAG9863597.1"/>
    <property type="molecule type" value="Genomic_DNA"/>
</dbReference>
<dbReference type="Proteomes" id="UP001153712">
    <property type="component" value="Chromosome 7"/>
</dbReference>
<evidence type="ECO:0000256" key="3">
    <source>
        <dbReference type="ARBA" id="ARBA00004174"/>
    </source>
</evidence>
<keyword evidence="12" id="KW-0503">Monooxygenase</keyword>
<proteinExistence type="inferred from homology"/>
<comment type="cofactor">
    <cofactor evidence="1 14">
        <name>heme</name>
        <dbReference type="ChEBI" id="CHEBI:30413"/>
    </cofactor>
</comment>
<dbReference type="AlphaFoldDB" id="A0A9N9TUC8"/>
<keyword evidence="10" id="KW-0560">Oxidoreductase</keyword>
<evidence type="ECO:0000256" key="13">
    <source>
        <dbReference type="ARBA" id="ARBA00023136"/>
    </source>
</evidence>
<evidence type="ECO:0000313" key="16">
    <source>
        <dbReference type="Proteomes" id="UP001153712"/>
    </source>
</evidence>
<evidence type="ECO:0000256" key="5">
    <source>
        <dbReference type="ARBA" id="ARBA00010617"/>
    </source>
</evidence>
<evidence type="ECO:0000256" key="4">
    <source>
        <dbReference type="ARBA" id="ARBA00004406"/>
    </source>
</evidence>
<reference evidence="15" key="1">
    <citation type="submission" date="2022-01" db="EMBL/GenBank/DDBJ databases">
        <authorList>
            <person name="King R."/>
        </authorList>
    </citation>
    <scope>NUCLEOTIDE SEQUENCE</scope>
</reference>
<keyword evidence="8" id="KW-0256">Endoplasmic reticulum</keyword>
<dbReference type="GO" id="GO:0016712">
    <property type="term" value="F:oxidoreductase activity, acting on paired donors, with incorporation or reduction of molecular oxygen, reduced flavin or flavoprotein as one donor, and incorporation of one atom of oxygen"/>
    <property type="evidence" value="ECO:0007669"/>
    <property type="project" value="TreeGrafter"/>
</dbReference>
<keyword evidence="9" id="KW-0492">Microsome</keyword>
<keyword evidence="11 14" id="KW-0408">Iron</keyword>
<evidence type="ECO:0000256" key="10">
    <source>
        <dbReference type="ARBA" id="ARBA00023002"/>
    </source>
</evidence>
<evidence type="ECO:0000256" key="12">
    <source>
        <dbReference type="ARBA" id="ARBA00023033"/>
    </source>
</evidence>
<evidence type="ECO:0000256" key="1">
    <source>
        <dbReference type="ARBA" id="ARBA00001971"/>
    </source>
</evidence>
<evidence type="ECO:0000313" key="15">
    <source>
        <dbReference type="EMBL" id="CAG9863597.1"/>
    </source>
</evidence>
<dbReference type="OrthoDB" id="1844152at2759"/>
<comment type="similarity">
    <text evidence="5">Belongs to the cytochrome P450 family.</text>
</comment>
<keyword evidence="16" id="KW-1185">Reference proteome</keyword>
<comment type="subcellular location">
    <subcellularLocation>
        <location evidence="4">Endoplasmic reticulum membrane</location>
        <topology evidence="4">Peripheral membrane protein</topology>
    </subcellularLocation>
    <subcellularLocation>
        <location evidence="3">Microsome membrane</location>
        <topology evidence="3">Peripheral membrane protein</topology>
    </subcellularLocation>
</comment>
<evidence type="ECO:0000256" key="8">
    <source>
        <dbReference type="ARBA" id="ARBA00022824"/>
    </source>
</evidence>
<keyword evidence="7 14" id="KW-0479">Metal-binding</keyword>
<evidence type="ECO:0000256" key="11">
    <source>
        <dbReference type="ARBA" id="ARBA00023004"/>
    </source>
</evidence>